<accession>A0ABU4HRF2</accession>
<keyword evidence="3" id="KW-1185">Reference proteome</keyword>
<reference evidence="3" key="1">
    <citation type="submission" date="2023-07" db="EMBL/GenBank/DDBJ databases">
        <title>Conexibacter stalactiti sp. nov., isolated from stalactites in a lava cave and emended description of the genus Conexibacter.</title>
        <authorList>
            <person name="Lee S.D."/>
        </authorList>
    </citation>
    <scope>NUCLEOTIDE SEQUENCE [LARGE SCALE GENOMIC DNA]</scope>
    <source>
        <strain evidence="3">KCTC 39840</strain>
    </source>
</reference>
<comment type="similarity">
    <text evidence="1">Belongs to the 5'(3')-deoxyribonucleotidase family.</text>
</comment>
<evidence type="ECO:0008006" key="4">
    <source>
        <dbReference type="Google" id="ProtNLM"/>
    </source>
</evidence>
<dbReference type="SUPFAM" id="SSF56784">
    <property type="entry name" value="HAD-like"/>
    <property type="match status" value="1"/>
</dbReference>
<organism evidence="2 3">
    <name type="scientific">Conexibacter stalactiti</name>
    <dbReference type="NCBI Taxonomy" id="1940611"/>
    <lineage>
        <taxon>Bacteria</taxon>
        <taxon>Bacillati</taxon>
        <taxon>Actinomycetota</taxon>
        <taxon>Thermoleophilia</taxon>
        <taxon>Solirubrobacterales</taxon>
        <taxon>Conexibacteraceae</taxon>
        <taxon>Conexibacter</taxon>
    </lineage>
</organism>
<dbReference type="RefSeq" id="WP_318598216.1">
    <property type="nucleotide sequence ID" value="NZ_JAWSTH010000042.1"/>
</dbReference>
<reference evidence="2 3" key="2">
    <citation type="submission" date="2023-10" db="EMBL/GenBank/DDBJ databases">
        <authorList>
            <person name="Han X.F."/>
        </authorList>
    </citation>
    <scope>NUCLEOTIDE SEQUENCE [LARGE SCALE GENOMIC DNA]</scope>
    <source>
        <strain evidence="2 3">KCTC 39840</strain>
    </source>
</reference>
<evidence type="ECO:0000313" key="3">
    <source>
        <dbReference type="Proteomes" id="UP001284601"/>
    </source>
</evidence>
<gene>
    <name evidence="2" type="ORF">R7226_16100</name>
</gene>
<dbReference type="Pfam" id="PF06941">
    <property type="entry name" value="NT5C"/>
    <property type="match status" value="1"/>
</dbReference>
<dbReference type="InterPro" id="IPR010708">
    <property type="entry name" value="5'(3')-deoxyribonucleotidase"/>
</dbReference>
<protein>
    <recommendedName>
        <fullName evidence="4">Nucleotidase</fullName>
    </recommendedName>
</protein>
<dbReference type="EMBL" id="JAWSTH010000042">
    <property type="protein sequence ID" value="MDW5595872.1"/>
    <property type="molecule type" value="Genomic_DNA"/>
</dbReference>
<proteinExistence type="inferred from homology"/>
<dbReference type="Gene3D" id="3.40.50.1000">
    <property type="entry name" value="HAD superfamily/HAD-like"/>
    <property type="match status" value="1"/>
</dbReference>
<comment type="caution">
    <text evidence="2">The sequence shown here is derived from an EMBL/GenBank/DDBJ whole genome shotgun (WGS) entry which is preliminary data.</text>
</comment>
<dbReference type="InterPro" id="IPR023214">
    <property type="entry name" value="HAD_sf"/>
</dbReference>
<evidence type="ECO:0000313" key="2">
    <source>
        <dbReference type="EMBL" id="MDW5595872.1"/>
    </source>
</evidence>
<dbReference type="Proteomes" id="UP001284601">
    <property type="component" value="Unassembled WGS sequence"/>
</dbReference>
<sequence length="190" mass="21508">MRIAIDIDSTLHDYWDVFAKLARKRFGVALTYEDQITYDIDRLRPEQVAALTAESHAAVHVLGARPYEGAVEVVSAWHDAGHFIHITSHRAQDAHEATARWLDEIGLPHDELYCSFDKVTRCTEIEIDVLIDDSPANILRAQEERIVPATILHPWNRELCEEEGVICAADWHQLAERLTPVLAGTRPVRG</sequence>
<name>A0ABU4HRF2_9ACTN</name>
<dbReference type="InterPro" id="IPR036412">
    <property type="entry name" value="HAD-like_sf"/>
</dbReference>
<evidence type="ECO:0000256" key="1">
    <source>
        <dbReference type="ARBA" id="ARBA00009589"/>
    </source>
</evidence>